<evidence type="ECO:0000313" key="14">
    <source>
        <dbReference type="EMBL" id="GAA0704688.1"/>
    </source>
</evidence>
<comment type="function">
    <text evidence="1 13">Transfers the gamma-phosphate of ATP to the 4'-position of a tetraacyldisaccharide 1-phosphate intermediate (termed DS-1-P) to form tetraacyldisaccharide 1,4'-bis-phosphate (lipid IVA).</text>
</comment>
<evidence type="ECO:0000256" key="4">
    <source>
        <dbReference type="ARBA" id="ARBA00016436"/>
    </source>
</evidence>
<dbReference type="InterPro" id="IPR027417">
    <property type="entry name" value="P-loop_NTPase"/>
</dbReference>
<dbReference type="InterPro" id="IPR003758">
    <property type="entry name" value="LpxK"/>
</dbReference>
<evidence type="ECO:0000256" key="7">
    <source>
        <dbReference type="ARBA" id="ARBA00022679"/>
    </source>
</evidence>
<evidence type="ECO:0000256" key="6">
    <source>
        <dbReference type="ARBA" id="ARBA00022556"/>
    </source>
</evidence>
<gene>
    <name evidence="13 14" type="primary">lpxK</name>
    <name evidence="14" type="ORF">GCM10009105_01680</name>
</gene>
<dbReference type="PANTHER" id="PTHR42724:SF1">
    <property type="entry name" value="TETRAACYLDISACCHARIDE 4'-KINASE, MITOCHONDRIAL-RELATED"/>
    <property type="match status" value="1"/>
</dbReference>
<dbReference type="Pfam" id="PF02606">
    <property type="entry name" value="LpxK"/>
    <property type="match status" value="1"/>
</dbReference>
<evidence type="ECO:0000256" key="11">
    <source>
        <dbReference type="ARBA" id="ARBA00023098"/>
    </source>
</evidence>
<evidence type="ECO:0000256" key="3">
    <source>
        <dbReference type="ARBA" id="ARBA00012071"/>
    </source>
</evidence>
<reference evidence="15" key="1">
    <citation type="journal article" date="2019" name="Int. J. Syst. Evol. Microbiol.">
        <title>The Global Catalogue of Microorganisms (GCM) 10K type strain sequencing project: providing services to taxonomists for standard genome sequencing and annotation.</title>
        <authorList>
            <consortium name="The Broad Institute Genomics Platform"/>
            <consortium name="The Broad Institute Genome Sequencing Center for Infectious Disease"/>
            <person name="Wu L."/>
            <person name="Ma J."/>
        </authorList>
    </citation>
    <scope>NUCLEOTIDE SEQUENCE [LARGE SCALE GENOMIC DNA]</scope>
    <source>
        <strain evidence="15">JCM 15421</strain>
    </source>
</reference>
<keyword evidence="5 13" id="KW-0444">Lipid biosynthesis</keyword>
<evidence type="ECO:0000313" key="15">
    <source>
        <dbReference type="Proteomes" id="UP001501523"/>
    </source>
</evidence>
<keyword evidence="8 13" id="KW-0547">Nucleotide-binding</keyword>
<name>A0ABP3THR4_9GAMM</name>
<proteinExistence type="inferred from homology"/>
<keyword evidence="11 13" id="KW-0443">Lipid metabolism</keyword>
<dbReference type="CDD" id="cd01983">
    <property type="entry name" value="SIMIBI"/>
    <property type="match status" value="1"/>
</dbReference>
<keyword evidence="6 13" id="KW-0441">Lipid A biosynthesis</keyword>
<dbReference type="PANTHER" id="PTHR42724">
    <property type="entry name" value="TETRAACYLDISACCHARIDE 4'-KINASE"/>
    <property type="match status" value="1"/>
</dbReference>
<organism evidence="14 15">
    <name type="scientific">Dokdonella soli</name>
    <dbReference type="NCBI Taxonomy" id="529810"/>
    <lineage>
        <taxon>Bacteria</taxon>
        <taxon>Pseudomonadati</taxon>
        <taxon>Pseudomonadota</taxon>
        <taxon>Gammaproteobacteria</taxon>
        <taxon>Lysobacterales</taxon>
        <taxon>Rhodanobacteraceae</taxon>
        <taxon>Dokdonella</taxon>
    </lineage>
</organism>
<dbReference type="SUPFAM" id="SSF52540">
    <property type="entry name" value="P-loop containing nucleoside triphosphate hydrolases"/>
    <property type="match status" value="1"/>
</dbReference>
<comment type="catalytic activity">
    <reaction evidence="13">
        <text>a lipid A disaccharide + ATP = a lipid IVA + ADP + H(+)</text>
        <dbReference type="Rhea" id="RHEA:67840"/>
        <dbReference type="ChEBI" id="CHEBI:15378"/>
        <dbReference type="ChEBI" id="CHEBI:30616"/>
        <dbReference type="ChEBI" id="CHEBI:176343"/>
        <dbReference type="ChEBI" id="CHEBI:176425"/>
        <dbReference type="ChEBI" id="CHEBI:456216"/>
        <dbReference type="EC" id="2.7.1.130"/>
    </reaction>
</comment>
<evidence type="ECO:0000256" key="8">
    <source>
        <dbReference type="ARBA" id="ARBA00022741"/>
    </source>
</evidence>
<feature type="binding site" evidence="13">
    <location>
        <begin position="61"/>
        <end position="68"/>
    </location>
    <ligand>
        <name>ATP</name>
        <dbReference type="ChEBI" id="CHEBI:30616"/>
    </ligand>
</feature>
<dbReference type="HAMAP" id="MF_00409">
    <property type="entry name" value="LpxK"/>
    <property type="match status" value="1"/>
</dbReference>
<dbReference type="EMBL" id="BAAAEU010000001">
    <property type="protein sequence ID" value="GAA0704688.1"/>
    <property type="molecule type" value="Genomic_DNA"/>
</dbReference>
<dbReference type="NCBIfam" id="TIGR00682">
    <property type="entry name" value="lpxK"/>
    <property type="match status" value="1"/>
</dbReference>
<accession>A0ABP3THR4</accession>
<comment type="similarity">
    <text evidence="13">Belongs to the LpxK family.</text>
</comment>
<evidence type="ECO:0000256" key="9">
    <source>
        <dbReference type="ARBA" id="ARBA00022777"/>
    </source>
</evidence>
<evidence type="ECO:0000256" key="10">
    <source>
        <dbReference type="ARBA" id="ARBA00022840"/>
    </source>
</evidence>
<evidence type="ECO:0000256" key="12">
    <source>
        <dbReference type="ARBA" id="ARBA00029757"/>
    </source>
</evidence>
<keyword evidence="9 13" id="KW-0418">Kinase</keyword>
<comment type="pathway">
    <text evidence="2 13">Glycolipid biosynthesis; lipid IV(A) biosynthesis; lipid IV(A) from (3R)-3-hydroxytetradecanoyl-[acyl-carrier-protein] and UDP-N-acetyl-alpha-D-glucosamine: step 6/6.</text>
</comment>
<evidence type="ECO:0000256" key="2">
    <source>
        <dbReference type="ARBA" id="ARBA00004870"/>
    </source>
</evidence>
<protein>
    <recommendedName>
        <fullName evidence="4 13">Tetraacyldisaccharide 4'-kinase</fullName>
        <ecNumber evidence="3 13">2.7.1.130</ecNumber>
    </recommendedName>
    <alternativeName>
        <fullName evidence="12 13">Lipid A 4'-kinase</fullName>
    </alternativeName>
</protein>
<keyword evidence="15" id="KW-1185">Reference proteome</keyword>
<dbReference type="EC" id="2.7.1.130" evidence="3 13"/>
<evidence type="ECO:0000256" key="13">
    <source>
        <dbReference type="HAMAP-Rule" id="MF_00409"/>
    </source>
</evidence>
<keyword evidence="10 13" id="KW-0067">ATP-binding</keyword>
<evidence type="ECO:0000256" key="1">
    <source>
        <dbReference type="ARBA" id="ARBA00002274"/>
    </source>
</evidence>
<comment type="caution">
    <text evidence="14">The sequence shown here is derived from an EMBL/GenBank/DDBJ whole genome shotgun (WGS) entry which is preliminary data.</text>
</comment>
<dbReference type="Proteomes" id="UP001501523">
    <property type="component" value="Unassembled WGS sequence"/>
</dbReference>
<keyword evidence="7 13" id="KW-0808">Transferase</keyword>
<dbReference type="RefSeq" id="WP_343786170.1">
    <property type="nucleotide sequence ID" value="NZ_BAAAEU010000001.1"/>
</dbReference>
<sequence length="335" mass="35636">MGGLAARIERIWYAGTAVPVWLSALVPVYKALRALHQAPYRLGWRKPARLPVPVIVVGNLTAGGSGKTPLVIALVDALRTRGFRPGVVSRGYGGTQRDPLLLDDMPEPARVGDEPCLIRRRTGAAVAVGRDRAHAATLLLGRGVDVVIADDGLQNPRLARDIEICVIDGQRRFGNGRLLPAGPLREPVARLADVAFRLCNGGVAQPGETAMRLVGEMAVAVAGGSGTRPLESFAGQRVHAVAAIGNPERFFVSLRAHGIDVVPHAFADHHAFLPSDLAFGDDLPVLMTEKDAIKCTRFAGANAWCIPVRAELADTFFDAVAGRLRSTSCAPIEIP</sequence>
<evidence type="ECO:0000256" key="5">
    <source>
        <dbReference type="ARBA" id="ARBA00022516"/>
    </source>
</evidence>